<dbReference type="PANTHER" id="PTHR22625:SF70">
    <property type="entry name" value="PLEXIN A, ISOFORM A"/>
    <property type="match status" value="1"/>
</dbReference>
<dbReference type="PANTHER" id="PTHR22625">
    <property type="entry name" value="PLEXIN"/>
    <property type="match status" value="1"/>
</dbReference>
<reference evidence="5" key="1">
    <citation type="submission" date="2022-11" db="UniProtKB">
        <authorList>
            <consortium name="WormBaseParasite"/>
        </authorList>
    </citation>
    <scope>IDENTIFICATION</scope>
</reference>
<feature type="domain" description="Plexin cytoplasmic RasGAP" evidence="2">
    <location>
        <begin position="289"/>
        <end position="407"/>
    </location>
</feature>
<dbReference type="GO" id="GO:0030334">
    <property type="term" value="P:regulation of cell migration"/>
    <property type="evidence" value="ECO:0007669"/>
    <property type="project" value="TreeGrafter"/>
</dbReference>
<feature type="domain" description="Plexin cytoplasmic RasGAP" evidence="2">
    <location>
        <begin position="1"/>
        <end position="287"/>
    </location>
</feature>
<accession>A0A915HNN0</accession>
<name>A0A915HNN0_ROMCU</name>
<feature type="domain" description="Plexin cytoplasmic RhoGTPase-binding" evidence="3">
    <location>
        <begin position="26"/>
        <end position="141"/>
    </location>
</feature>
<protein>
    <submittedName>
        <fullName evidence="5">Uncharacterized protein</fullName>
    </submittedName>
</protein>
<evidence type="ECO:0000259" key="2">
    <source>
        <dbReference type="Pfam" id="PF08337"/>
    </source>
</evidence>
<dbReference type="GO" id="GO:0005886">
    <property type="term" value="C:plasma membrane"/>
    <property type="evidence" value="ECO:0007669"/>
    <property type="project" value="TreeGrafter"/>
</dbReference>
<feature type="region of interest" description="Disordered" evidence="1">
    <location>
        <begin position="175"/>
        <end position="196"/>
    </location>
</feature>
<evidence type="ECO:0000256" key="1">
    <source>
        <dbReference type="SAM" id="MobiDB-lite"/>
    </source>
</evidence>
<dbReference type="InterPro" id="IPR031148">
    <property type="entry name" value="Plexin"/>
</dbReference>
<keyword evidence="4" id="KW-1185">Reference proteome</keyword>
<dbReference type="InterPro" id="IPR046800">
    <property type="entry name" value="Plexin_RBD"/>
</dbReference>
<dbReference type="OMA" id="CEPHIIF"/>
<dbReference type="InterPro" id="IPR013548">
    <property type="entry name" value="Plexin_cytoplasmic_RasGAP_dom"/>
</dbReference>
<dbReference type="Pfam" id="PF20170">
    <property type="entry name" value="Plexin_RBD"/>
    <property type="match status" value="1"/>
</dbReference>
<dbReference type="InterPro" id="IPR008936">
    <property type="entry name" value="Rho_GTPase_activation_prot"/>
</dbReference>
<dbReference type="WBParaSite" id="nRc.2.0.1.t03095-RA">
    <property type="protein sequence ID" value="nRc.2.0.1.t03095-RA"/>
    <property type="gene ID" value="nRc.2.0.1.g03095"/>
</dbReference>
<evidence type="ECO:0000313" key="4">
    <source>
        <dbReference type="Proteomes" id="UP000887565"/>
    </source>
</evidence>
<dbReference type="Gene3D" id="3.10.20.90">
    <property type="entry name" value="Phosphatidylinositol 3-kinase Catalytic Subunit, Chain A, domain 1"/>
    <property type="match status" value="1"/>
</dbReference>
<proteinExistence type="predicted"/>
<organism evidence="4 5">
    <name type="scientific">Romanomermis culicivorax</name>
    <name type="common">Nematode worm</name>
    <dbReference type="NCBI Taxonomy" id="13658"/>
    <lineage>
        <taxon>Eukaryota</taxon>
        <taxon>Metazoa</taxon>
        <taxon>Ecdysozoa</taxon>
        <taxon>Nematoda</taxon>
        <taxon>Enoplea</taxon>
        <taxon>Dorylaimia</taxon>
        <taxon>Mermithida</taxon>
        <taxon>Mermithoidea</taxon>
        <taxon>Mermithidae</taxon>
        <taxon>Romanomermis</taxon>
    </lineage>
</organism>
<evidence type="ECO:0000313" key="5">
    <source>
        <dbReference type="WBParaSite" id="nRc.2.0.1.t03095-RA"/>
    </source>
</evidence>
<sequence length="480" mass="54113">MLFWAIKQQVEKGPQDSVTYESRYSLSEEKLIRQTVDFHALTVYVSSFVETSAGSTETPVRVFDCDTITQVKEKCLDAIFKTTPYSRRPSPQEVDLEWRTGVSGRLILTDFNATTKVEPGNWRKINTLGHYKVPNNASLALIPKQISVYNMSLLSERSDKSSTFSLKNVVGGGGAATNSPTLNGVRGGNNNNNNSKDYGYGTKDSQEMANYNKVYHLIKPTHDPYSSPQENAYNLERSLHNGGAKMMSEIYLTRLLTTKGTLQKFVEDLFEAIFTTTYRGSVLPVCVNLPLRFWVNIIKNPHFVFDIARPLKIEGCLSVVAQTLMDSCSTQDPQLTKDSPSSKLLFARDIHTYRGWVEEYYKDIQELPIIADQDMSAYLNDESHCHMGEFNIASALYELYNNYVKIYGGEQLLTALENDESSRKNRLPAKYTQLLQLMDGQTTSTTGHLVQQYDEFHSNRSSSHVPSAGCYTYGDVSLPR</sequence>
<evidence type="ECO:0000259" key="3">
    <source>
        <dbReference type="Pfam" id="PF20170"/>
    </source>
</evidence>
<dbReference type="Proteomes" id="UP000887565">
    <property type="component" value="Unplaced"/>
</dbReference>
<dbReference type="AlphaFoldDB" id="A0A915HNN0"/>
<dbReference type="Pfam" id="PF08337">
    <property type="entry name" value="Plexin_cytopl"/>
    <property type="match status" value="2"/>
</dbReference>
<dbReference type="SUPFAM" id="SSF48350">
    <property type="entry name" value="GTPase activation domain, GAP"/>
    <property type="match status" value="1"/>
</dbReference>
<dbReference type="GO" id="GO:0017154">
    <property type="term" value="F:semaphorin receptor activity"/>
    <property type="evidence" value="ECO:0007669"/>
    <property type="project" value="InterPro"/>
</dbReference>
<dbReference type="GO" id="GO:0002116">
    <property type="term" value="C:semaphorin receptor complex"/>
    <property type="evidence" value="ECO:0007669"/>
    <property type="project" value="TreeGrafter"/>
</dbReference>
<dbReference type="Gene3D" id="1.10.506.10">
    <property type="entry name" value="GTPase Activation - p120gap, domain 1"/>
    <property type="match status" value="2"/>
</dbReference>